<proteinExistence type="predicted"/>
<evidence type="ECO:0000259" key="1">
    <source>
        <dbReference type="PROSITE" id="PS51186"/>
    </source>
</evidence>
<dbReference type="Gene3D" id="3.40.630.30">
    <property type="match status" value="1"/>
</dbReference>
<dbReference type="SUPFAM" id="SSF55729">
    <property type="entry name" value="Acyl-CoA N-acyltransferases (Nat)"/>
    <property type="match status" value="1"/>
</dbReference>
<comment type="caution">
    <text evidence="2">The sequence shown here is derived from an EMBL/GenBank/DDBJ whole genome shotgun (WGS) entry which is preliminary data.</text>
</comment>
<feature type="domain" description="N-acetyltransferase" evidence="1">
    <location>
        <begin position="1"/>
        <end position="161"/>
    </location>
</feature>
<dbReference type="AlphaFoldDB" id="A0A923K031"/>
<reference evidence="2" key="1">
    <citation type="journal article" date="2020" name="Microorganisms">
        <title>Reliable Identification of Environmental Pseudomonas Isolates Using the rpoD Gene.</title>
        <authorList>
            <consortium name="The Broad Institute Genome Sequencing Platform"/>
            <person name="Girard L."/>
            <person name="Lood C."/>
            <person name="Rokni-Zadeh H."/>
            <person name="van Noort V."/>
            <person name="Lavigne R."/>
            <person name="De Mot R."/>
        </authorList>
    </citation>
    <scope>NUCLEOTIDE SEQUENCE</scope>
    <source>
        <strain evidence="2">BW13M1</strain>
    </source>
</reference>
<sequence length="168" mass="18375">MDVRQITLQDLEGFCSLFCEVSAEGRYSARVTPPPIEAIARALAHATQKNWPVYVIEHDGEIVGSAEAYPESFCRLGGCESVGVLGMQVRREYRRKGYGFALLSIVVAHCREAGFTSVDLSVFESNLAARSLYDKFGFIGVENLSPCKLPSGAVEKPIKMRLVLSPSA</sequence>
<dbReference type="PANTHER" id="PTHR43072">
    <property type="entry name" value="N-ACETYLTRANSFERASE"/>
    <property type="match status" value="1"/>
</dbReference>
<accession>A0A923K031</accession>
<dbReference type="PROSITE" id="PS51186">
    <property type="entry name" value="GNAT"/>
    <property type="match status" value="1"/>
</dbReference>
<name>A0A923K031_9PSED</name>
<reference evidence="2" key="2">
    <citation type="submission" date="2020-07" db="EMBL/GenBank/DDBJ databases">
        <authorList>
            <person name="Lood C."/>
            <person name="Girard L."/>
        </authorList>
    </citation>
    <scope>NUCLEOTIDE SEQUENCE</scope>
    <source>
        <strain evidence="2">BW13M1</strain>
    </source>
</reference>
<gene>
    <name evidence="2" type="ORF">HU751_05070</name>
</gene>
<dbReference type="CDD" id="cd04301">
    <property type="entry name" value="NAT_SF"/>
    <property type="match status" value="1"/>
</dbReference>
<dbReference type="InterPro" id="IPR000182">
    <property type="entry name" value="GNAT_dom"/>
</dbReference>
<dbReference type="Pfam" id="PF00583">
    <property type="entry name" value="Acetyltransf_1"/>
    <property type="match status" value="1"/>
</dbReference>
<organism evidence="2">
    <name type="scientific">Pseudomonas peradeniyensis</name>
    <dbReference type="NCBI Taxonomy" id="2745488"/>
    <lineage>
        <taxon>Bacteria</taxon>
        <taxon>Pseudomonadati</taxon>
        <taxon>Pseudomonadota</taxon>
        <taxon>Gammaproteobacteria</taxon>
        <taxon>Pseudomonadales</taxon>
        <taxon>Pseudomonadaceae</taxon>
        <taxon>Pseudomonas</taxon>
    </lineage>
</organism>
<protein>
    <submittedName>
        <fullName evidence="2">GNAT family N-acetyltransferase</fullName>
    </submittedName>
</protein>
<evidence type="ECO:0000313" key="2">
    <source>
        <dbReference type="EMBL" id="MBC3445133.1"/>
    </source>
</evidence>
<dbReference type="InterPro" id="IPR016181">
    <property type="entry name" value="Acyl_CoA_acyltransferase"/>
</dbReference>
<dbReference type="RefSeq" id="WP_186732292.1">
    <property type="nucleotide sequence ID" value="NZ_JABWRJ020000004.1"/>
</dbReference>
<dbReference type="GO" id="GO:0016747">
    <property type="term" value="F:acyltransferase activity, transferring groups other than amino-acyl groups"/>
    <property type="evidence" value="ECO:0007669"/>
    <property type="project" value="InterPro"/>
</dbReference>
<dbReference type="EMBL" id="JABWRJ010000004">
    <property type="protein sequence ID" value="MBC3445133.1"/>
    <property type="molecule type" value="Genomic_DNA"/>
</dbReference>